<evidence type="ECO:0000313" key="4">
    <source>
        <dbReference type="Proteomes" id="UP000237271"/>
    </source>
</evidence>
<dbReference type="InterPro" id="IPR043128">
    <property type="entry name" value="Rev_trsase/Diguanyl_cyclase"/>
</dbReference>
<reference evidence="3 4" key="1">
    <citation type="journal article" date="2017" name="Genome Biol. Evol.">
        <title>Phytophthora megakarya and P. palmivora, closely related causal agents of cacao black pod rot, underwent increases in genome sizes and gene numbers by different mechanisms.</title>
        <authorList>
            <person name="Ali S.S."/>
            <person name="Shao J."/>
            <person name="Lary D.J."/>
            <person name="Kronmiller B."/>
            <person name="Shen D."/>
            <person name="Strem M.D."/>
            <person name="Amoako-Attah I."/>
            <person name="Akrofi A.Y."/>
            <person name="Begoude B.A."/>
            <person name="Ten Hoopen G.M."/>
            <person name="Coulibaly K."/>
            <person name="Kebe B.I."/>
            <person name="Melnick R.L."/>
            <person name="Guiltinan M.J."/>
            <person name="Tyler B.M."/>
            <person name="Meinhardt L.W."/>
            <person name="Bailey B.A."/>
        </authorList>
    </citation>
    <scope>NUCLEOTIDE SEQUENCE [LARGE SCALE GENOMIC DNA]</scope>
    <source>
        <strain evidence="4">sbr112.9</strain>
    </source>
</reference>
<dbReference type="CDD" id="cd01647">
    <property type="entry name" value="RT_LTR"/>
    <property type="match status" value="1"/>
</dbReference>
<keyword evidence="3" id="KW-0548">Nucleotidyltransferase</keyword>
<feature type="transmembrane region" description="Helical" evidence="1">
    <location>
        <begin position="97"/>
        <end position="120"/>
    </location>
</feature>
<dbReference type="InterPro" id="IPR043502">
    <property type="entry name" value="DNA/RNA_pol_sf"/>
</dbReference>
<dbReference type="OrthoDB" id="5599163at2759"/>
<name>A0A2P4WYD5_9STRA</name>
<organism evidence="3 4">
    <name type="scientific">Phytophthora palmivora</name>
    <dbReference type="NCBI Taxonomy" id="4796"/>
    <lineage>
        <taxon>Eukaryota</taxon>
        <taxon>Sar</taxon>
        <taxon>Stramenopiles</taxon>
        <taxon>Oomycota</taxon>
        <taxon>Peronosporomycetes</taxon>
        <taxon>Peronosporales</taxon>
        <taxon>Peronosporaceae</taxon>
        <taxon>Phytophthora</taxon>
    </lineage>
</organism>
<dbReference type="AlphaFoldDB" id="A0A2P4WYD5"/>
<keyword evidence="1" id="KW-0812">Transmembrane</keyword>
<keyword evidence="1" id="KW-1133">Transmembrane helix</keyword>
<dbReference type="InterPro" id="IPR053134">
    <property type="entry name" value="RNA-dir_DNA_polymerase"/>
</dbReference>
<dbReference type="PANTHER" id="PTHR24559:SF444">
    <property type="entry name" value="REVERSE TRANSCRIPTASE DOMAIN-CONTAINING PROTEIN"/>
    <property type="match status" value="1"/>
</dbReference>
<evidence type="ECO:0000313" key="3">
    <source>
        <dbReference type="EMBL" id="POM58311.1"/>
    </source>
</evidence>
<keyword evidence="4" id="KW-1185">Reference proteome</keyword>
<dbReference type="Gene3D" id="3.30.70.270">
    <property type="match status" value="1"/>
</dbReference>
<dbReference type="SUPFAM" id="SSF56672">
    <property type="entry name" value="DNA/RNA polymerases"/>
    <property type="match status" value="1"/>
</dbReference>
<dbReference type="InterPro" id="IPR000477">
    <property type="entry name" value="RT_dom"/>
</dbReference>
<evidence type="ECO:0000259" key="2">
    <source>
        <dbReference type="Pfam" id="PF00078"/>
    </source>
</evidence>
<comment type="caution">
    <text evidence="3">The sequence shown here is derived from an EMBL/GenBank/DDBJ whole genome shotgun (WGS) entry which is preliminary data.</text>
</comment>
<sequence>MVLPPARSVRHDFDLVLGTKYCPLPKEQYDVIDAFSRTNHEAGLARESKSPLARPTFCVRIPNGKWRIVHAFNKLNAATIPAQTPFLERIFYRTKWYVVRCIALNLVAGYYALLVGASAISLKKARTRSGMYWMWLVMPQGLTNAPVTFNYLVTQLFQPHRTYAQTYVDDIFAHSTGGLMWRITSTI</sequence>
<dbReference type="Pfam" id="PF00078">
    <property type="entry name" value="RVT_1"/>
    <property type="match status" value="1"/>
</dbReference>
<feature type="transmembrane region" description="Helical" evidence="1">
    <location>
        <begin position="132"/>
        <end position="153"/>
    </location>
</feature>
<dbReference type="Proteomes" id="UP000237271">
    <property type="component" value="Unassembled WGS sequence"/>
</dbReference>
<gene>
    <name evidence="3" type="ORF">PHPALM_37057</name>
</gene>
<dbReference type="PANTHER" id="PTHR24559">
    <property type="entry name" value="TRANSPOSON TY3-I GAG-POL POLYPROTEIN"/>
    <property type="match status" value="1"/>
</dbReference>
<evidence type="ECO:0000256" key="1">
    <source>
        <dbReference type="SAM" id="Phobius"/>
    </source>
</evidence>
<dbReference type="Gene3D" id="3.10.10.10">
    <property type="entry name" value="HIV Type 1 Reverse Transcriptase, subunit A, domain 1"/>
    <property type="match status" value="1"/>
</dbReference>
<keyword evidence="1" id="KW-0472">Membrane</keyword>
<protein>
    <submittedName>
        <fullName evidence="3">Reverse transcriptase</fullName>
    </submittedName>
</protein>
<keyword evidence="3" id="KW-0695">RNA-directed DNA polymerase</keyword>
<keyword evidence="3" id="KW-0808">Transferase</keyword>
<proteinExistence type="predicted"/>
<accession>A0A2P4WYD5</accession>
<feature type="domain" description="Reverse transcriptase" evidence="2">
    <location>
        <begin position="130"/>
        <end position="176"/>
    </location>
</feature>
<dbReference type="GO" id="GO:0003964">
    <property type="term" value="F:RNA-directed DNA polymerase activity"/>
    <property type="evidence" value="ECO:0007669"/>
    <property type="project" value="UniProtKB-KW"/>
</dbReference>
<dbReference type="EMBL" id="NCKW01020282">
    <property type="protein sequence ID" value="POM58311.1"/>
    <property type="molecule type" value="Genomic_DNA"/>
</dbReference>